<accession>A0A9K3GYB9</accession>
<reference evidence="2" key="2">
    <citation type="submission" date="2020-06" db="EMBL/GenBank/DDBJ databases">
        <title>Helianthus annuus Genome sequencing and assembly Release 2.</title>
        <authorList>
            <person name="Gouzy J."/>
            <person name="Langlade N."/>
            <person name="Munos S."/>
        </authorList>
    </citation>
    <scope>NUCLEOTIDE SEQUENCE</scope>
    <source>
        <tissue evidence="2">Leaves</tissue>
    </source>
</reference>
<dbReference type="Gramene" id="mRNA:HanXRQr2_Chr16g0751291">
    <property type="protein sequence ID" value="mRNA:HanXRQr2_Chr16g0751291"/>
    <property type="gene ID" value="HanXRQr2_Chr16g0751291"/>
</dbReference>
<evidence type="ECO:0000256" key="1">
    <source>
        <dbReference type="SAM" id="MobiDB-lite"/>
    </source>
</evidence>
<feature type="region of interest" description="Disordered" evidence="1">
    <location>
        <begin position="47"/>
        <end position="75"/>
    </location>
</feature>
<gene>
    <name evidence="2" type="ORF">HanXRQr2_Chr16g0751291</name>
</gene>
<keyword evidence="3" id="KW-1185">Reference proteome</keyword>
<protein>
    <submittedName>
        <fullName evidence="2">Uncharacterized protein</fullName>
    </submittedName>
</protein>
<name>A0A9K3GYB9_HELAN</name>
<sequence>MRYIFEKNFQLIVYDLNGCEVLVSKGVYTLAAVNIPKLDPSIIEIQDTDADTDHENDVDESDPDYNESMDDDSDDVSSIITNYDSDGMHNDEEDVEVSDSEEAKKVDLDYHPIEFQWKYDRRFRLNSDVAEATRIDMTMEMCVQNLAGVDTMISFRAEKDSGGFRYEVLEWRTKFTKPNGINHPAKCTFVYCQLQNKLILKNVVK</sequence>
<comment type="caution">
    <text evidence="2">The sequence shown here is derived from an EMBL/GenBank/DDBJ whole genome shotgun (WGS) entry which is preliminary data.</text>
</comment>
<proteinExistence type="predicted"/>
<reference evidence="2" key="1">
    <citation type="journal article" date="2017" name="Nature">
        <title>The sunflower genome provides insights into oil metabolism, flowering and Asterid evolution.</title>
        <authorList>
            <person name="Badouin H."/>
            <person name="Gouzy J."/>
            <person name="Grassa C.J."/>
            <person name="Murat F."/>
            <person name="Staton S.E."/>
            <person name="Cottret L."/>
            <person name="Lelandais-Briere C."/>
            <person name="Owens G.L."/>
            <person name="Carrere S."/>
            <person name="Mayjonade B."/>
            <person name="Legrand L."/>
            <person name="Gill N."/>
            <person name="Kane N.C."/>
            <person name="Bowers J.E."/>
            <person name="Hubner S."/>
            <person name="Bellec A."/>
            <person name="Berard A."/>
            <person name="Berges H."/>
            <person name="Blanchet N."/>
            <person name="Boniface M.C."/>
            <person name="Brunel D."/>
            <person name="Catrice O."/>
            <person name="Chaidir N."/>
            <person name="Claudel C."/>
            <person name="Donnadieu C."/>
            <person name="Faraut T."/>
            <person name="Fievet G."/>
            <person name="Helmstetter N."/>
            <person name="King M."/>
            <person name="Knapp S.J."/>
            <person name="Lai Z."/>
            <person name="Le Paslier M.C."/>
            <person name="Lippi Y."/>
            <person name="Lorenzon L."/>
            <person name="Mandel J.R."/>
            <person name="Marage G."/>
            <person name="Marchand G."/>
            <person name="Marquand E."/>
            <person name="Bret-Mestries E."/>
            <person name="Morien E."/>
            <person name="Nambeesan S."/>
            <person name="Nguyen T."/>
            <person name="Pegot-Espagnet P."/>
            <person name="Pouilly N."/>
            <person name="Raftis F."/>
            <person name="Sallet E."/>
            <person name="Schiex T."/>
            <person name="Thomas J."/>
            <person name="Vandecasteele C."/>
            <person name="Vares D."/>
            <person name="Vear F."/>
            <person name="Vautrin S."/>
            <person name="Crespi M."/>
            <person name="Mangin B."/>
            <person name="Burke J.M."/>
            <person name="Salse J."/>
            <person name="Munos S."/>
            <person name="Vincourt P."/>
            <person name="Rieseberg L.H."/>
            <person name="Langlade N.B."/>
        </authorList>
    </citation>
    <scope>NUCLEOTIDE SEQUENCE</scope>
    <source>
        <tissue evidence="2">Leaves</tissue>
    </source>
</reference>
<evidence type="ECO:0000313" key="2">
    <source>
        <dbReference type="EMBL" id="KAF5760255.1"/>
    </source>
</evidence>
<evidence type="ECO:0000313" key="3">
    <source>
        <dbReference type="Proteomes" id="UP000215914"/>
    </source>
</evidence>
<organism evidence="2 3">
    <name type="scientific">Helianthus annuus</name>
    <name type="common">Common sunflower</name>
    <dbReference type="NCBI Taxonomy" id="4232"/>
    <lineage>
        <taxon>Eukaryota</taxon>
        <taxon>Viridiplantae</taxon>
        <taxon>Streptophyta</taxon>
        <taxon>Embryophyta</taxon>
        <taxon>Tracheophyta</taxon>
        <taxon>Spermatophyta</taxon>
        <taxon>Magnoliopsida</taxon>
        <taxon>eudicotyledons</taxon>
        <taxon>Gunneridae</taxon>
        <taxon>Pentapetalae</taxon>
        <taxon>asterids</taxon>
        <taxon>campanulids</taxon>
        <taxon>Asterales</taxon>
        <taxon>Asteraceae</taxon>
        <taxon>Asteroideae</taxon>
        <taxon>Heliantheae alliance</taxon>
        <taxon>Heliantheae</taxon>
        <taxon>Helianthus</taxon>
    </lineage>
</organism>
<dbReference type="Proteomes" id="UP000215914">
    <property type="component" value="Unassembled WGS sequence"/>
</dbReference>
<dbReference type="EMBL" id="MNCJ02000331">
    <property type="protein sequence ID" value="KAF5760255.1"/>
    <property type="molecule type" value="Genomic_DNA"/>
</dbReference>
<dbReference type="AlphaFoldDB" id="A0A9K3GYB9"/>